<protein>
    <recommendedName>
        <fullName evidence="2">RNA polymerase sigma-70 region 4 domain-containing protein</fullName>
    </recommendedName>
</protein>
<evidence type="ECO:0000313" key="1">
    <source>
        <dbReference type="EMBL" id="GAG36455.1"/>
    </source>
</evidence>
<proteinExistence type="predicted"/>
<reference evidence="1" key="1">
    <citation type="journal article" date="2014" name="Front. Microbiol.">
        <title>High frequency of phylogenetically diverse reductive dehalogenase-homologous genes in deep subseafloor sedimentary metagenomes.</title>
        <authorList>
            <person name="Kawai M."/>
            <person name="Futagami T."/>
            <person name="Toyoda A."/>
            <person name="Takaki Y."/>
            <person name="Nishi S."/>
            <person name="Hori S."/>
            <person name="Arai W."/>
            <person name="Tsubouchi T."/>
            <person name="Morono Y."/>
            <person name="Uchiyama I."/>
            <person name="Ito T."/>
            <person name="Fujiyama A."/>
            <person name="Inagaki F."/>
            <person name="Takami H."/>
        </authorList>
    </citation>
    <scope>NUCLEOTIDE SEQUENCE</scope>
    <source>
        <strain evidence="1">Expedition CK06-06</strain>
    </source>
</reference>
<gene>
    <name evidence="1" type="ORF">S01H1_61730</name>
</gene>
<dbReference type="EMBL" id="BARS01040508">
    <property type="protein sequence ID" value="GAG36455.1"/>
    <property type="molecule type" value="Genomic_DNA"/>
</dbReference>
<organism evidence="1">
    <name type="scientific">marine sediment metagenome</name>
    <dbReference type="NCBI Taxonomy" id="412755"/>
    <lineage>
        <taxon>unclassified sequences</taxon>
        <taxon>metagenomes</taxon>
        <taxon>ecological metagenomes</taxon>
    </lineage>
</organism>
<comment type="caution">
    <text evidence="1">The sequence shown here is derived from an EMBL/GenBank/DDBJ whole genome shotgun (WGS) entry which is preliminary data.</text>
</comment>
<evidence type="ECO:0008006" key="2">
    <source>
        <dbReference type="Google" id="ProtNLM"/>
    </source>
</evidence>
<name>X0X0G5_9ZZZZ</name>
<sequence>YDLQQEIIALGVKGIAPQEIADRMGISKGEVTLVLELKRKFQEMEKSN</sequence>
<accession>X0X0G5</accession>
<feature type="non-terminal residue" evidence="1">
    <location>
        <position position="1"/>
    </location>
</feature>
<dbReference type="AlphaFoldDB" id="X0X0G5"/>